<dbReference type="STRING" id="1513271.XM47_15255"/>
<accession>A0A0J8GN61</accession>
<reference evidence="1 2" key="1">
    <citation type="submission" date="2015-04" db="EMBL/GenBank/DDBJ databases">
        <title>Draft Genome Sequence of the Novel Agar-Digesting Marine Bacterium Q1.</title>
        <authorList>
            <person name="Li Y."/>
            <person name="Li D."/>
            <person name="Chen G."/>
            <person name="Du Z."/>
        </authorList>
    </citation>
    <scope>NUCLEOTIDE SEQUENCE [LARGE SCALE GENOMIC DNA]</scope>
    <source>
        <strain evidence="1 2">Q1</strain>
    </source>
</reference>
<dbReference type="AlphaFoldDB" id="A0A0J8GN61"/>
<dbReference type="OrthoDB" id="6629495at2"/>
<gene>
    <name evidence="1" type="ORF">XM47_15255</name>
</gene>
<dbReference type="RefSeq" id="WP_048694380.1">
    <property type="nucleotide sequence ID" value="NZ_KQ130500.1"/>
</dbReference>
<name>A0A0J8GN61_9ALTE</name>
<dbReference type="Proteomes" id="UP000037600">
    <property type="component" value="Unassembled WGS sequence"/>
</dbReference>
<dbReference type="InterPro" id="IPR018680">
    <property type="entry name" value="DUF2164"/>
</dbReference>
<evidence type="ECO:0008006" key="3">
    <source>
        <dbReference type="Google" id="ProtNLM"/>
    </source>
</evidence>
<evidence type="ECO:0000313" key="1">
    <source>
        <dbReference type="EMBL" id="KMT64235.1"/>
    </source>
</evidence>
<dbReference type="Pfam" id="PF09932">
    <property type="entry name" value="DUF2164"/>
    <property type="match status" value="1"/>
</dbReference>
<protein>
    <recommendedName>
        <fullName evidence="3">DUF2164 domain-containing protein</fullName>
    </recommendedName>
</protein>
<keyword evidence="2" id="KW-1185">Reference proteome</keyword>
<sequence>MSDIKFSPEEKQHLVDKLQTYFEDELQQELGQFDADFLLDFISEHMGNYYYNRGVQDAQLVLQEKVEAITDALYEIEKPTRFHR</sequence>
<comment type="caution">
    <text evidence="1">The sequence shown here is derived from an EMBL/GenBank/DDBJ whole genome shotgun (WGS) entry which is preliminary data.</text>
</comment>
<evidence type="ECO:0000313" key="2">
    <source>
        <dbReference type="Proteomes" id="UP000037600"/>
    </source>
</evidence>
<proteinExistence type="predicted"/>
<dbReference type="EMBL" id="LAZL01000028">
    <property type="protein sequence ID" value="KMT64235.1"/>
    <property type="molecule type" value="Genomic_DNA"/>
</dbReference>
<organism evidence="1 2">
    <name type="scientific">Catenovulum maritimum</name>
    <dbReference type="NCBI Taxonomy" id="1513271"/>
    <lineage>
        <taxon>Bacteria</taxon>
        <taxon>Pseudomonadati</taxon>
        <taxon>Pseudomonadota</taxon>
        <taxon>Gammaproteobacteria</taxon>
        <taxon>Alteromonadales</taxon>
        <taxon>Alteromonadaceae</taxon>
        <taxon>Catenovulum</taxon>
    </lineage>
</organism>